<evidence type="ECO:0000259" key="12">
    <source>
        <dbReference type="PROSITE" id="PS51760"/>
    </source>
</evidence>
<dbReference type="EMBL" id="FOSQ01000015">
    <property type="protein sequence ID" value="SFL02711.1"/>
    <property type="molecule type" value="Genomic_DNA"/>
</dbReference>
<dbReference type="PROSITE" id="PS51318">
    <property type="entry name" value="TAT"/>
    <property type="match status" value="1"/>
</dbReference>
<feature type="domain" description="GH10" evidence="12">
    <location>
        <begin position="30"/>
        <end position="362"/>
    </location>
</feature>
<dbReference type="RefSeq" id="WP_092962742.1">
    <property type="nucleotide sequence ID" value="NZ_FOSQ01000015.1"/>
</dbReference>
<dbReference type="InterPro" id="IPR044846">
    <property type="entry name" value="GH10"/>
</dbReference>
<dbReference type="SUPFAM" id="SSF51445">
    <property type="entry name" value="(Trans)glycosidases"/>
    <property type="match status" value="1"/>
</dbReference>
<comment type="catalytic activity">
    <reaction evidence="1 10">
        <text>Endohydrolysis of (1-&gt;4)-beta-D-xylosidic linkages in xylans.</text>
        <dbReference type="EC" id="3.2.1.8"/>
    </reaction>
</comment>
<dbReference type="OrthoDB" id="9815836at2"/>
<dbReference type="STRING" id="1123062.SAMN02745775_1157"/>
<dbReference type="GO" id="GO:0031176">
    <property type="term" value="F:endo-1,4-beta-xylanase activity"/>
    <property type="evidence" value="ECO:0007669"/>
    <property type="project" value="UniProtKB-EC"/>
</dbReference>
<sequence>MIGRRAVLASPALLGAGCASAQVPPPIPQAAAGPGLHARAAAKGLMFGAALNTGQLAEPDTTAAIRAECGLLVAEYEMKWDQVEPSRGDRRFRLPDRLMEFARVNRMAMRGHTLVWHESDPPWMGRLDARGLANAMQDHIEATVGRWRGRVGTWDVVNEAVRAEDGRVDWLRRTRMLEVLGPDYIPAAFRAARTADPAARLAYNDFGCEHATVAARRKRMGVLALLRGLKRAGAPLDVLGVQAHLQAGQPFAADEWQDFLSDVAELGLTIEVTELDVNDRALPADVAARDAGSADLVRRFLEATLAQRAVRAVVTWGLSDRHSWVHAGRLPEHRRRDSARARPLPLDDAMRRKPMWHAIAIALDGAPSRA</sequence>
<keyword evidence="3 13" id="KW-0858">Xylan degradation</keyword>
<dbReference type="Pfam" id="PF00331">
    <property type="entry name" value="Glyco_hydro_10"/>
    <property type="match status" value="1"/>
</dbReference>
<dbReference type="PROSITE" id="PS51257">
    <property type="entry name" value="PROKAR_LIPOPROTEIN"/>
    <property type="match status" value="1"/>
</dbReference>
<dbReference type="PROSITE" id="PS00591">
    <property type="entry name" value="GH10_1"/>
    <property type="match status" value="1"/>
</dbReference>
<dbReference type="InterPro" id="IPR031158">
    <property type="entry name" value="GH10_AS"/>
</dbReference>
<name>A0A1I4EEU9_9PROT</name>
<evidence type="ECO:0000256" key="11">
    <source>
        <dbReference type="SAM" id="SignalP"/>
    </source>
</evidence>
<comment type="similarity">
    <text evidence="2 10">Belongs to the glycosyl hydrolase 10 (cellulase F) family.</text>
</comment>
<dbReference type="PROSITE" id="PS51760">
    <property type="entry name" value="GH10_2"/>
    <property type="match status" value="1"/>
</dbReference>
<dbReference type="EC" id="3.2.1.8" evidence="10"/>
<dbReference type="PANTHER" id="PTHR31490">
    <property type="entry name" value="GLYCOSYL HYDROLASE"/>
    <property type="match status" value="1"/>
</dbReference>
<feature type="active site" description="Nucleophile" evidence="9">
    <location>
        <position position="274"/>
    </location>
</feature>
<dbReference type="InterPro" id="IPR017853">
    <property type="entry name" value="GH"/>
</dbReference>
<dbReference type="GO" id="GO:0045493">
    <property type="term" value="P:xylan catabolic process"/>
    <property type="evidence" value="ECO:0007669"/>
    <property type="project" value="UniProtKB-KW"/>
</dbReference>
<evidence type="ECO:0000256" key="1">
    <source>
        <dbReference type="ARBA" id="ARBA00000681"/>
    </source>
</evidence>
<evidence type="ECO:0000256" key="3">
    <source>
        <dbReference type="ARBA" id="ARBA00022651"/>
    </source>
</evidence>
<evidence type="ECO:0000256" key="7">
    <source>
        <dbReference type="ARBA" id="ARBA00023295"/>
    </source>
</evidence>
<evidence type="ECO:0000256" key="6">
    <source>
        <dbReference type="ARBA" id="ARBA00023277"/>
    </source>
</evidence>
<organism evidence="13 14">
    <name type="scientific">Falsiroseomonas stagni DSM 19981</name>
    <dbReference type="NCBI Taxonomy" id="1123062"/>
    <lineage>
        <taxon>Bacteria</taxon>
        <taxon>Pseudomonadati</taxon>
        <taxon>Pseudomonadota</taxon>
        <taxon>Alphaproteobacteria</taxon>
        <taxon>Acetobacterales</taxon>
        <taxon>Roseomonadaceae</taxon>
        <taxon>Falsiroseomonas</taxon>
    </lineage>
</organism>
<protein>
    <recommendedName>
        <fullName evidence="10">Beta-xylanase</fullName>
        <ecNumber evidence="10">3.2.1.8</ecNumber>
    </recommendedName>
</protein>
<feature type="signal peptide" evidence="11">
    <location>
        <begin position="1"/>
        <end position="21"/>
    </location>
</feature>
<feature type="chain" id="PRO_5011504615" description="Beta-xylanase" evidence="11">
    <location>
        <begin position="22"/>
        <end position="370"/>
    </location>
</feature>
<evidence type="ECO:0000313" key="14">
    <source>
        <dbReference type="Proteomes" id="UP000199473"/>
    </source>
</evidence>
<evidence type="ECO:0000256" key="2">
    <source>
        <dbReference type="ARBA" id="ARBA00007495"/>
    </source>
</evidence>
<dbReference type="InterPro" id="IPR001000">
    <property type="entry name" value="GH10_dom"/>
</dbReference>
<keyword evidence="7 10" id="KW-0326">Glycosidase</keyword>
<dbReference type="PANTHER" id="PTHR31490:SF88">
    <property type="entry name" value="BETA-XYLANASE"/>
    <property type="match status" value="1"/>
</dbReference>
<dbReference type="InterPro" id="IPR006311">
    <property type="entry name" value="TAT_signal"/>
</dbReference>
<accession>A0A1I4EEU9</accession>
<reference evidence="13 14" key="1">
    <citation type="submission" date="2016-10" db="EMBL/GenBank/DDBJ databases">
        <authorList>
            <person name="de Groot N.N."/>
        </authorList>
    </citation>
    <scope>NUCLEOTIDE SEQUENCE [LARGE SCALE GENOMIC DNA]</scope>
    <source>
        <strain evidence="13 14">DSM 19981</strain>
    </source>
</reference>
<dbReference type="AlphaFoldDB" id="A0A1I4EEU9"/>
<dbReference type="PRINTS" id="PR00134">
    <property type="entry name" value="GLHYDRLASE10"/>
</dbReference>
<keyword evidence="8 10" id="KW-0624">Polysaccharide degradation</keyword>
<evidence type="ECO:0000256" key="9">
    <source>
        <dbReference type="PROSITE-ProRule" id="PRU10061"/>
    </source>
</evidence>
<evidence type="ECO:0000256" key="10">
    <source>
        <dbReference type="RuleBase" id="RU361174"/>
    </source>
</evidence>
<keyword evidence="14" id="KW-1185">Reference proteome</keyword>
<dbReference type="Proteomes" id="UP000199473">
    <property type="component" value="Unassembled WGS sequence"/>
</dbReference>
<dbReference type="Gene3D" id="3.20.20.80">
    <property type="entry name" value="Glycosidases"/>
    <property type="match status" value="1"/>
</dbReference>
<evidence type="ECO:0000256" key="5">
    <source>
        <dbReference type="ARBA" id="ARBA00022801"/>
    </source>
</evidence>
<keyword evidence="4 11" id="KW-0732">Signal</keyword>
<evidence type="ECO:0000256" key="4">
    <source>
        <dbReference type="ARBA" id="ARBA00022729"/>
    </source>
</evidence>
<keyword evidence="6 10" id="KW-0119">Carbohydrate metabolism</keyword>
<evidence type="ECO:0000256" key="8">
    <source>
        <dbReference type="ARBA" id="ARBA00023326"/>
    </source>
</evidence>
<proteinExistence type="inferred from homology"/>
<keyword evidence="5 10" id="KW-0378">Hydrolase</keyword>
<evidence type="ECO:0000313" key="13">
    <source>
        <dbReference type="EMBL" id="SFL02711.1"/>
    </source>
</evidence>
<dbReference type="SMART" id="SM00633">
    <property type="entry name" value="Glyco_10"/>
    <property type="match status" value="1"/>
</dbReference>
<gene>
    <name evidence="13" type="ORF">SAMN02745775_1157</name>
</gene>